<dbReference type="EMBL" id="JBHTON010000035">
    <property type="protein sequence ID" value="MFD1485643.1"/>
    <property type="molecule type" value="Genomic_DNA"/>
</dbReference>
<keyword evidence="3 7" id="KW-0227">DNA damage</keyword>
<dbReference type="Gene3D" id="2.40.50.140">
    <property type="entry name" value="Nucleic acid-binding proteins"/>
    <property type="match status" value="1"/>
</dbReference>
<protein>
    <recommendedName>
        <fullName evidence="2 7">DNA repair protein RecO</fullName>
    </recommendedName>
    <alternativeName>
        <fullName evidence="6 7">Recombination protein O</fullName>
    </alternativeName>
</protein>
<feature type="domain" description="DNA replication/recombination mediator RecO N-terminal" evidence="8">
    <location>
        <begin position="7"/>
        <end position="77"/>
    </location>
</feature>
<name>A0ABW4E8V4_9LACO</name>
<accession>A0ABW4E8V4</accession>
<evidence type="ECO:0000256" key="1">
    <source>
        <dbReference type="ARBA" id="ARBA00007452"/>
    </source>
</evidence>
<keyword evidence="4 7" id="KW-0233">DNA recombination</keyword>
<dbReference type="NCBIfam" id="TIGR00613">
    <property type="entry name" value="reco"/>
    <property type="match status" value="1"/>
</dbReference>
<sequence>MTKANAEFSGLVIARHNYRESDMLVKLLTDRFGKKMFLLRRARKPGFRLTAGILPFTEATYVGSVSDDGLSFLTALKEAHQYRTISGDITLNAYATYILSLIDQAYPDGEPILRWYQEAKQALELIDDGFDPAVITNIIEVQLLAAFGVQPQWAGCVIDGRSDLPLDFSERYGGVLCQAHWHLDNYRFRIQPKAMYLLRRFSVLDLAQLHSINVSAATKAELRRVLDRIYRDMVGVLPKAKRFLDQMAQWAPDEQPPKA</sequence>
<evidence type="ECO:0000256" key="2">
    <source>
        <dbReference type="ARBA" id="ARBA00021310"/>
    </source>
</evidence>
<reference evidence="10" key="1">
    <citation type="journal article" date="2019" name="Int. J. Syst. Evol. Microbiol.">
        <title>The Global Catalogue of Microorganisms (GCM) 10K type strain sequencing project: providing services to taxonomists for standard genome sequencing and annotation.</title>
        <authorList>
            <consortium name="The Broad Institute Genomics Platform"/>
            <consortium name="The Broad Institute Genome Sequencing Center for Infectious Disease"/>
            <person name="Wu L."/>
            <person name="Ma J."/>
        </authorList>
    </citation>
    <scope>NUCLEOTIDE SEQUENCE [LARGE SCALE GENOMIC DNA]</scope>
    <source>
        <strain evidence="10">CCM 8903</strain>
    </source>
</reference>
<dbReference type="SUPFAM" id="SSF57863">
    <property type="entry name" value="ArfGap/RecO-like zinc finger"/>
    <property type="match status" value="1"/>
</dbReference>
<evidence type="ECO:0000256" key="6">
    <source>
        <dbReference type="ARBA" id="ARBA00033409"/>
    </source>
</evidence>
<dbReference type="Proteomes" id="UP001597252">
    <property type="component" value="Unassembled WGS sequence"/>
</dbReference>
<dbReference type="Pfam" id="PF11967">
    <property type="entry name" value="RecO_N"/>
    <property type="match status" value="1"/>
</dbReference>
<evidence type="ECO:0000256" key="7">
    <source>
        <dbReference type="HAMAP-Rule" id="MF_00201"/>
    </source>
</evidence>
<dbReference type="InterPro" id="IPR003717">
    <property type="entry name" value="RecO"/>
</dbReference>
<evidence type="ECO:0000313" key="10">
    <source>
        <dbReference type="Proteomes" id="UP001597252"/>
    </source>
</evidence>
<evidence type="ECO:0000256" key="4">
    <source>
        <dbReference type="ARBA" id="ARBA00023172"/>
    </source>
</evidence>
<comment type="function">
    <text evidence="7">Involved in DNA repair and RecF pathway recombination.</text>
</comment>
<dbReference type="InterPro" id="IPR042242">
    <property type="entry name" value="RecO_C"/>
</dbReference>
<comment type="similarity">
    <text evidence="1 7">Belongs to the RecO family.</text>
</comment>
<dbReference type="HAMAP" id="MF_00201">
    <property type="entry name" value="RecO"/>
    <property type="match status" value="1"/>
</dbReference>
<evidence type="ECO:0000313" key="9">
    <source>
        <dbReference type="EMBL" id="MFD1485643.1"/>
    </source>
</evidence>
<dbReference type="Pfam" id="PF02565">
    <property type="entry name" value="RecO_C"/>
    <property type="match status" value="1"/>
</dbReference>
<keyword evidence="5 7" id="KW-0234">DNA repair</keyword>
<dbReference type="PANTHER" id="PTHR33991:SF1">
    <property type="entry name" value="DNA REPAIR PROTEIN RECO"/>
    <property type="match status" value="1"/>
</dbReference>
<keyword evidence="10" id="KW-1185">Reference proteome</keyword>
<dbReference type="InterPro" id="IPR022572">
    <property type="entry name" value="DNA_rep/recomb_RecO_N"/>
</dbReference>
<evidence type="ECO:0000259" key="8">
    <source>
        <dbReference type="Pfam" id="PF11967"/>
    </source>
</evidence>
<gene>
    <name evidence="7 9" type="primary">recO</name>
    <name evidence="9" type="ORF">ACFQ5J_10415</name>
</gene>
<proteinExistence type="inferred from homology"/>
<dbReference type="SUPFAM" id="SSF50249">
    <property type="entry name" value="Nucleic acid-binding proteins"/>
    <property type="match status" value="1"/>
</dbReference>
<evidence type="ECO:0000256" key="5">
    <source>
        <dbReference type="ARBA" id="ARBA00023204"/>
    </source>
</evidence>
<evidence type="ECO:0000256" key="3">
    <source>
        <dbReference type="ARBA" id="ARBA00022763"/>
    </source>
</evidence>
<dbReference type="RefSeq" id="WP_125749374.1">
    <property type="nucleotide sequence ID" value="NZ_JBHTON010000035.1"/>
</dbReference>
<comment type="caution">
    <text evidence="9">The sequence shown here is derived from an EMBL/GenBank/DDBJ whole genome shotgun (WGS) entry which is preliminary data.</text>
</comment>
<dbReference type="Gene3D" id="1.20.1440.120">
    <property type="entry name" value="Recombination protein O, C-terminal domain"/>
    <property type="match status" value="1"/>
</dbReference>
<dbReference type="PANTHER" id="PTHR33991">
    <property type="entry name" value="DNA REPAIR PROTEIN RECO"/>
    <property type="match status" value="1"/>
</dbReference>
<dbReference type="InterPro" id="IPR037278">
    <property type="entry name" value="ARFGAP/RecO"/>
</dbReference>
<organism evidence="9 10">
    <name type="scientific">Lacticaseibacillus baoqingensis</name>
    <dbReference type="NCBI Taxonomy" id="2486013"/>
    <lineage>
        <taxon>Bacteria</taxon>
        <taxon>Bacillati</taxon>
        <taxon>Bacillota</taxon>
        <taxon>Bacilli</taxon>
        <taxon>Lactobacillales</taxon>
        <taxon>Lactobacillaceae</taxon>
        <taxon>Lacticaseibacillus</taxon>
    </lineage>
</organism>
<dbReference type="InterPro" id="IPR012340">
    <property type="entry name" value="NA-bd_OB-fold"/>
</dbReference>